<reference evidence="8 9" key="1">
    <citation type="submission" date="2016-10" db="EMBL/GenBank/DDBJ databases">
        <authorList>
            <person name="de Groot N.N."/>
        </authorList>
    </citation>
    <scope>NUCLEOTIDE SEQUENCE [LARGE SCALE GENOMIC DNA]</scope>
    <source>
        <strain evidence="8 9">CGMCC 1.7666</strain>
    </source>
</reference>
<evidence type="ECO:0000256" key="3">
    <source>
        <dbReference type="ARBA" id="ARBA00022692"/>
    </source>
</evidence>
<dbReference type="GO" id="GO:0004190">
    <property type="term" value="F:aspartic-type endopeptidase activity"/>
    <property type="evidence" value="ECO:0007669"/>
    <property type="project" value="InterPro"/>
</dbReference>
<keyword evidence="3 6" id="KW-0812">Transmembrane</keyword>
<dbReference type="Gene3D" id="1.20.120.1220">
    <property type="match status" value="1"/>
</dbReference>
<organism evidence="8 9">
    <name type="scientific">Microvirga guangxiensis</name>
    <dbReference type="NCBI Taxonomy" id="549386"/>
    <lineage>
        <taxon>Bacteria</taxon>
        <taxon>Pseudomonadati</taxon>
        <taxon>Pseudomonadota</taxon>
        <taxon>Alphaproteobacteria</taxon>
        <taxon>Hyphomicrobiales</taxon>
        <taxon>Methylobacteriaceae</taxon>
        <taxon>Microvirga</taxon>
    </lineage>
</organism>
<dbReference type="Proteomes" id="UP000199569">
    <property type="component" value="Unassembled WGS sequence"/>
</dbReference>
<feature type="transmembrane region" description="Helical" evidence="6">
    <location>
        <begin position="146"/>
        <end position="167"/>
    </location>
</feature>
<feature type="transmembrane region" description="Helical" evidence="6">
    <location>
        <begin position="6"/>
        <end position="24"/>
    </location>
</feature>
<keyword evidence="5 6" id="KW-0472">Membrane</keyword>
<dbReference type="GO" id="GO:0005886">
    <property type="term" value="C:plasma membrane"/>
    <property type="evidence" value="ECO:0007669"/>
    <property type="project" value="UniProtKB-SubCell"/>
</dbReference>
<evidence type="ECO:0000256" key="2">
    <source>
        <dbReference type="ARBA" id="ARBA00022475"/>
    </source>
</evidence>
<name>A0A1G5IAR0_9HYPH</name>
<evidence type="ECO:0000256" key="1">
    <source>
        <dbReference type="ARBA" id="ARBA00004651"/>
    </source>
</evidence>
<evidence type="ECO:0000256" key="5">
    <source>
        <dbReference type="ARBA" id="ARBA00023136"/>
    </source>
</evidence>
<sequence>MTIPAVAALTASLCFAAATIWAGLMDLATMKIRNELVLFLLAIYAALAPLAGFGAVQIGLSAAVAFAALICTFIFFSLRWIGGGDAKLISVVILWLGAEHVLPYVLSMAIFGGVLTLILLRFRAMPLPAFCNGIPWVEKLHAKETGVPYGVAIAAAALFIFPSTPWMKVLS</sequence>
<keyword evidence="9" id="KW-1185">Reference proteome</keyword>
<dbReference type="InterPro" id="IPR000045">
    <property type="entry name" value="Prepilin_IV_endopep_pep"/>
</dbReference>
<dbReference type="OrthoDB" id="5329005at2"/>
<proteinExistence type="predicted"/>
<dbReference type="InterPro" id="IPR052218">
    <property type="entry name" value="Preflagellin_Peptidase"/>
</dbReference>
<dbReference type="AlphaFoldDB" id="A0A1G5IAR0"/>
<gene>
    <name evidence="8" type="ORF">SAMN02927923_02165</name>
</gene>
<dbReference type="RefSeq" id="WP_091134158.1">
    <property type="nucleotide sequence ID" value="NZ_FMVJ01000005.1"/>
</dbReference>
<dbReference type="EMBL" id="FMVJ01000005">
    <property type="protein sequence ID" value="SCY72871.1"/>
    <property type="molecule type" value="Genomic_DNA"/>
</dbReference>
<protein>
    <submittedName>
        <fullName evidence="8">Prepilin peptidase CpaA</fullName>
    </submittedName>
</protein>
<feature type="transmembrane region" description="Helical" evidence="6">
    <location>
        <begin position="36"/>
        <end position="56"/>
    </location>
</feature>
<evidence type="ECO:0000259" key="7">
    <source>
        <dbReference type="Pfam" id="PF01478"/>
    </source>
</evidence>
<feature type="transmembrane region" description="Helical" evidence="6">
    <location>
        <begin position="101"/>
        <end position="120"/>
    </location>
</feature>
<dbReference type="PANTHER" id="PTHR36506">
    <property type="entry name" value="PREFLAGELLIN PEPTIDASE"/>
    <property type="match status" value="1"/>
</dbReference>
<keyword evidence="2" id="KW-1003">Cell membrane</keyword>
<dbReference type="STRING" id="549386.SAMN02927923_02165"/>
<evidence type="ECO:0000313" key="9">
    <source>
        <dbReference type="Proteomes" id="UP000199569"/>
    </source>
</evidence>
<feature type="domain" description="Prepilin type IV endopeptidase peptidase" evidence="7">
    <location>
        <begin position="14"/>
        <end position="117"/>
    </location>
</feature>
<feature type="transmembrane region" description="Helical" evidence="6">
    <location>
        <begin position="62"/>
        <end position="81"/>
    </location>
</feature>
<accession>A0A1G5IAR0</accession>
<evidence type="ECO:0000313" key="8">
    <source>
        <dbReference type="EMBL" id="SCY72871.1"/>
    </source>
</evidence>
<evidence type="ECO:0000256" key="4">
    <source>
        <dbReference type="ARBA" id="ARBA00022989"/>
    </source>
</evidence>
<keyword evidence="4 6" id="KW-1133">Transmembrane helix</keyword>
<comment type="subcellular location">
    <subcellularLocation>
        <location evidence="1">Cell membrane</location>
        <topology evidence="1">Multi-pass membrane protein</topology>
    </subcellularLocation>
</comment>
<evidence type="ECO:0000256" key="6">
    <source>
        <dbReference type="SAM" id="Phobius"/>
    </source>
</evidence>
<dbReference type="Pfam" id="PF01478">
    <property type="entry name" value="Peptidase_A24"/>
    <property type="match status" value="1"/>
</dbReference>
<dbReference type="PANTHER" id="PTHR36506:SF1">
    <property type="entry name" value="PREFLAGELLIN PEPTIDASE"/>
    <property type="match status" value="1"/>
</dbReference>